<comment type="subcellular location">
    <subcellularLocation>
        <location evidence="1 12">Cell membrane</location>
        <topology evidence="1 12">Multi-pass membrane protein</topology>
    </subcellularLocation>
</comment>
<comment type="function">
    <text evidence="12">Required for the insertion and/or proper folding and/or complex formation of integral membrane proteins into the membrane. Involved in integration of membrane proteins that insert both dependently and independently of the Sec translocase complex, as well as at least some lipoproteins.</text>
</comment>
<evidence type="ECO:0000256" key="10">
    <source>
        <dbReference type="ARBA" id="ARBA00023186"/>
    </source>
</evidence>
<dbReference type="PROSITE" id="PS51257">
    <property type="entry name" value="PROKAR_LIPOPROTEIN"/>
    <property type="match status" value="1"/>
</dbReference>
<dbReference type="CDD" id="cd20070">
    <property type="entry name" value="5TM_YidC_Alb3"/>
    <property type="match status" value="1"/>
</dbReference>
<evidence type="ECO:0000256" key="7">
    <source>
        <dbReference type="ARBA" id="ARBA00022989"/>
    </source>
</evidence>
<evidence type="ECO:0000256" key="11">
    <source>
        <dbReference type="ARBA" id="ARBA00023288"/>
    </source>
</evidence>
<organism evidence="15 16">
    <name type="scientific">Vagococcus lutrae</name>
    <dbReference type="NCBI Taxonomy" id="81947"/>
    <lineage>
        <taxon>Bacteria</taxon>
        <taxon>Bacillati</taxon>
        <taxon>Bacillota</taxon>
        <taxon>Bacilli</taxon>
        <taxon>Lactobacillales</taxon>
        <taxon>Enterococcaceae</taxon>
        <taxon>Vagococcus</taxon>
    </lineage>
</organism>
<evidence type="ECO:0000256" key="13">
    <source>
        <dbReference type="SAM" id="MobiDB-lite"/>
    </source>
</evidence>
<dbReference type="EMBL" id="CP116507">
    <property type="protein sequence ID" value="WCG22376.1"/>
    <property type="molecule type" value="Genomic_DNA"/>
</dbReference>
<evidence type="ECO:0000256" key="2">
    <source>
        <dbReference type="ARBA" id="ARBA00022448"/>
    </source>
</evidence>
<feature type="transmembrane region" description="Helical" evidence="12">
    <location>
        <begin position="179"/>
        <end position="203"/>
    </location>
</feature>
<feature type="transmembrane region" description="Helical" evidence="12">
    <location>
        <begin position="136"/>
        <end position="159"/>
    </location>
</feature>
<feature type="transmembrane region" description="Helical" evidence="12">
    <location>
        <begin position="64"/>
        <end position="84"/>
    </location>
</feature>
<keyword evidence="10 12" id="KW-0143">Chaperone</keyword>
<keyword evidence="3 12" id="KW-1003">Cell membrane</keyword>
<dbReference type="HAMAP" id="MF_01811">
    <property type="entry name" value="YidC_type2"/>
    <property type="match status" value="1"/>
</dbReference>
<dbReference type="Pfam" id="PF02096">
    <property type="entry name" value="60KD_IMP"/>
    <property type="match status" value="1"/>
</dbReference>
<gene>
    <name evidence="12 15" type="primary">yidC</name>
    <name evidence="15" type="ORF">PML95_08240</name>
</gene>
<keyword evidence="4 12" id="KW-0812">Transmembrane</keyword>
<evidence type="ECO:0000256" key="5">
    <source>
        <dbReference type="ARBA" id="ARBA00022729"/>
    </source>
</evidence>
<feature type="region of interest" description="Disordered" evidence="13">
    <location>
        <begin position="273"/>
        <end position="316"/>
    </location>
</feature>
<keyword evidence="2 12" id="KW-0813">Transport</keyword>
<dbReference type="Proteomes" id="UP001179600">
    <property type="component" value="Chromosome"/>
</dbReference>
<evidence type="ECO:0000256" key="12">
    <source>
        <dbReference type="HAMAP-Rule" id="MF_01811"/>
    </source>
</evidence>
<name>A0AAE9XHC9_9ENTE</name>
<keyword evidence="5 12" id="KW-0732">Signal</keyword>
<dbReference type="NCBIfam" id="TIGR03592">
    <property type="entry name" value="yidC_oxa1_cterm"/>
    <property type="match status" value="1"/>
</dbReference>
<evidence type="ECO:0000256" key="9">
    <source>
        <dbReference type="ARBA" id="ARBA00023139"/>
    </source>
</evidence>
<evidence type="ECO:0000256" key="8">
    <source>
        <dbReference type="ARBA" id="ARBA00023136"/>
    </source>
</evidence>
<proteinExistence type="inferred from homology"/>
<dbReference type="GO" id="GO:0051205">
    <property type="term" value="P:protein insertion into membrane"/>
    <property type="evidence" value="ECO:0007669"/>
    <property type="project" value="TreeGrafter"/>
</dbReference>
<feature type="transmembrane region" description="Helical" evidence="12">
    <location>
        <begin position="215"/>
        <end position="231"/>
    </location>
</feature>
<dbReference type="InterPro" id="IPR023060">
    <property type="entry name" value="YidC/YidC1/YidC2_Firmicutes"/>
</dbReference>
<evidence type="ECO:0000256" key="4">
    <source>
        <dbReference type="ARBA" id="ARBA00022692"/>
    </source>
</evidence>
<dbReference type="PRINTS" id="PR00701">
    <property type="entry name" value="60KDINNERMP"/>
</dbReference>
<accession>A0AAE9XHC9</accession>
<dbReference type="PANTHER" id="PTHR12428">
    <property type="entry name" value="OXA1"/>
    <property type="match status" value="1"/>
</dbReference>
<keyword evidence="9" id="KW-0564">Palmitate</keyword>
<feature type="domain" description="Membrane insertase YidC/Oxa/ALB C-terminal" evidence="14">
    <location>
        <begin position="64"/>
        <end position="254"/>
    </location>
</feature>
<evidence type="ECO:0000256" key="6">
    <source>
        <dbReference type="ARBA" id="ARBA00022927"/>
    </source>
</evidence>
<sequence length="316" mass="35131">MKNMKKWLMASGLFGLALTLSGCVDVYKTGPNAGQPTGNGLIYNFLVKPMSVIINYLVDIFGNYGVAVIVLTIIVRLLLFPLMLHQTKKSTYMSEKMAYLKPQMTAIQEKLKMATSPEEQKAVNKEMKELYAKYDVSMFGGIGCLPLLIQIPIFTALLFSVKYPVGIDISNATFLGINLSQTSLLLTILAGLAYLLQSFISMIGIPEEQKKQMKMMLYMSPLMITFISFSSPAGVTLYWVVGGLFSCLQSLYTNLIQKPKIKAEIEEMMRLNPPEPVEPIKNVTPTAKPATKKVNQPARNRPQGKGRNAGKQQRNK</sequence>
<evidence type="ECO:0000256" key="3">
    <source>
        <dbReference type="ARBA" id="ARBA00022475"/>
    </source>
</evidence>
<dbReference type="PANTHER" id="PTHR12428:SF65">
    <property type="entry name" value="CYTOCHROME C OXIDASE ASSEMBLY PROTEIN COX18, MITOCHONDRIAL"/>
    <property type="match status" value="1"/>
</dbReference>
<evidence type="ECO:0000259" key="14">
    <source>
        <dbReference type="Pfam" id="PF02096"/>
    </source>
</evidence>
<dbReference type="RefSeq" id="WP_272163226.1">
    <property type="nucleotide sequence ID" value="NZ_CP116507.1"/>
</dbReference>
<evidence type="ECO:0000313" key="16">
    <source>
        <dbReference type="Proteomes" id="UP001179600"/>
    </source>
</evidence>
<keyword evidence="6 12" id="KW-0653">Protein transport</keyword>
<evidence type="ECO:0000256" key="1">
    <source>
        <dbReference type="ARBA" id="ARBA00004651"/>
    </source>
</evidence>
<dbReference type="GO" id="GO:0032977">
    <property type="term" value="F:membrane insertase activity"/>
    <property type="evidence" value="ECO:0007669"/>
    <property type="project" value="InterPro"/>
</dbReference>
<reference evidence="15" key="1">
    <citation type="submission" date="2023-01" db="EMBL/GenBank/DDBJ databases">
        <title>Oxazolidinone resistance genes in florfenicol resistant enterococci from beef cattle and veal calves at slaughter.</title>
        <authorList>
            <person name="Biggel M."/>
        </authorList>
    </citation>
    <scope>NUCLEOTIDE SEQUENCE</scope>
    <source>
        <strain evidence="15">K204-1</strain>
    </source>
</reference>
<keyword evidence="11 12" id="KW-0449">Lipoprotein</keyword>
<dbReference type="AlphaFoldDB" id="A0AAE9XHC9"/>
<evidence type="ECO:0000313" key="15">
    <source>
        <dbReference type="EMBL" id="WCG22376.1"/>
    </source>
</evidence>
<dbReference type="InterPro" id="IPR028055">
    <property type="entry name" value="YidC/Oxa/ALB_C"/>
</dbReference>
<dbReference type="InterPro" id="IPR001708">
    <property type="entry name" value="YidC/ALB3/OXA1/COX18"/>
</dbReference>
<comment type="similarity">
    <text evidence="12">Belongs to the OXA1/ALB3/YidC family. Type 2 subfamily.</text>
</comment>
<dbReference type="GO" id="GO:0005886">
    <property type="term" value="C:plasma membrane"/>
    <property type="evidence" value="ECO:0007669"/>
    <property type="project" value="UniProtKB-SubCell"/>
</dbReference>
<keyword evidence="7 12" id="KW-1133">Transmembrane helix</keyword>
<dbReference type="GO" id="GO:0015031">
    <property type="term" value="P:protein transport"/>
    <property type="evidence" value="ECO:0007669"/>
    <property type="project" value="UniProtKB-KW"/>
</dbReference>
<keyword evidence="8 12" id="KW-0472">Membrane</keyword>
<protein>
    <recommendedName>
        <fullName evidence="12">Membrane protein insertase YidC</fullName>
    </recommendedName>
    <alternativeName>
        <fullName evidence="12">Foldase YidC</fullName>
    </alternativeName>
    <alternativeName>
        <fullName evidence="12">Membrane integrase YidC</fullName>
    </alternativeName>
    <alternativeName>
        <fullName evidence="12">Membrane protein YidC</fullName>
    </alternativeName>
</protein>
<dbReference type="InterPro" id="IPR047196">
    <property type="entry name" value="YidC_ALB_C"/>
</dbReference>